<dbReference type="Proteomes" id="UP001356427">
    <property type="component" value="Unassembled WGS sequence"/>
</dbReference>
<protein>
    <submittedName>
        <fullName evidence="1">Uncharacterized protein</fullName>
    </submittedName>
</protein>
<organism evidence="1 2">
    <name type="scientific">Coregonus suidteri</name>
    <dbReference type="NCBI Taxonomy" id="861788"/>
    <lineage>
        <taxon>Eukaryota</taxon>
        <taxon>Metazoa</taxon>
        <taxon>Chordata</taxon>
        <taxon>Craniata</taxon>
        <taxon>Vertebrata</taxon>
        <taxon>Euteleostomi</taxon>
        <taxon>Actinopterygii</taxon>
        <taxon>Neopterygii</taxon>
        <taxon>Teleostei</taxon>
        <taxon>Protacanthopterygii</taxon>
        <taxon>Salmoniformes</taxon>
        <taxon>Salmonidae</taxon>
        <taxon>Coregoninae</taxon>
        <taxon>Coregonus</taxon>
    </lineage>
</organism>
<name>A0AAN8QS62_9TELE</name>
<gene>
    <name evidence="1" type="ORF">J4Q44_G00157440</name>
</gene>
<dbReference type="AlphaFoldDB" id="A0AAN8QS62"/>
<comment type="caution">
    <text evidence="1">The sequence shown here is derived from an EMBL/GenBank/DDBJ whole genome shotgun (WGS) entry which is preliminary data.</text>
</comment>
<evidence type="ECO:0000313" key="1">
    <source>
        <dbReference type="EMBL" id="KAK6314285.1"/>
    </source>
</evidence>
<dbReference type="EMBL" id="JAGTTL010000013">
    <property type="protein sequence ID" value="KAK6314285.1"/>
    <property type="molecule type" value="Genomic_DNA"/>
</dbReference>
<reference evidence="1 2" key="1">
    <citation type="submission" date="2021-04" db="EMBL/GenBank/DDBJ databases">
        <authorList>
            <person name="De Guttry C."/>
            <person name="Zahm M."/>
            <person name="Klopp C."/>
            <person name="Cabau C."/>
            <person name="Louis A."/>
            <person name="Berthelot C."/>
            <person name="Parey E."/>
            <person name="Roest Crollius H."/>
            <person name="Montfort J."/>
            <person name="Robinson-Rechavi M."/>
            <person name="Bucao C."/>
            <person name="Bouchez O."/>
            <person name="Gislard M."/>
            <person name="Lluch J."/>
            <person name="Milhes M."/>
            <person name="Lampietro C."/>
            <person name="Lopez Roques C."/>
            <person name="Donnadieu C."/>
            <person name="Braasch I."/>
            <person name="Desvignes T."/>
            <person name="Postlethwait J."/>
            <person name="Bobe J."/>
            <person name="Wedekind C."/>
            <person name="Guiguen Y."/>
        </authorList>
    </citation>
    <scope>NUCLEOTIDE SEQUENCE [LARGE SCALE GENOMIC DNA]</scope>
    <source>
        <strain evidence="1">Cs_M1</strain>
        <tissue evidence="1">Blood</tissue>
    </source>
</reference>
<keyword evidence="2" id="KW-1185">Reference proteome</keyword>
<accession>A0AAN8QS62</accession>
<proteinExistence type="predicted"/>
<sequence>MEKMFRWVWGRMHGKATMTILLNLDTLHEKVCGYLLVEHLIPKSWALIWSWSPLCCYNSLHSSGKAFHYMLEPCCRDLLQFSHKNKCEVGTDVGRLGLARSRRSNSSQRCSMGLRSGLCAGQSSSSTTISTNHIYMDLALCKGALSC</sequence>
<evidence type="ECO:0000313" key="2">
    <source>
        <dbReference type="Proteomes" id="UP001356427"/>
    </source>
</evidence>